<feature type="region of interest" description="Disordered" evidence="1">
    <location>
        <begin position="48"/>
        <end position="71"/>
    </location>
</feature>
<keyword evidence="2" id="KW-0812">Transmembrane</keyword>
<evidence type="ECO:0000256" key="2">
    <source>
        <dbReference type="SAM" id="Phobius"/>
    </source>
</evidence>
<keyword evidence="4" id="KW-1185">Reference proteome</keyword>
<dbReference type="Proteomes" id="UP000823775">
    <property type="component" value="Unassembled WGS sequence"/>
</dbReference>
<feature type="transmembrane region" description="Helical" evidence="2">
    <location>
        <begin position="79"/>
        <end position="97"/>
    </location>
</feature>
<keyword evidence="2" id="KW-1133">Transmembrane helix</keyword>
<organism evidence="3 4">
    <name type="scientific">Datura stramonium</name>
    <name type="common">Jimsonweed</name>
    <name type="synonym">Common thornapple</name>
    <dbReference type="NCBI Taxonomy" id="4076"/>
    <lineage>
        <taxon>Eukaryota</taxon>
        <taxon>Viridiplantae</taxon>
        <taxon>Streptophyta</taxon>
        <taxon>Embryophyta</taxon>
        <taxon>Tracheophyta</taxon>
        <taxon>Spermatophyta</taxon>
        <taxon>Magnoliopsida</taxon>
        <taxon>eudicotyledons</taxon>
        <taxon>Gunneridae</taxon>
        <taxon>Pentapetalae</taxon>
        <taxon>asterids</taxon>
        <taxon>lamiids</taxon>
        <taxon>Solanales</taxon>
        <taxon>Solanaceae</taxon>
        <taxon>Solanoideae</taxon>
        <taxon>Datureae</taxon>
        <taxon>Datura</taxon>
    </lineage>
</organism>
<keyword evidence="2" id="KW-0472">Membrane</keyword>
<evidence type="ECO:0000313" key="4">
    <source>
        <dbReference type="Proteomes" id="UP000823775"/>
    </source>
</evidence>
<dbReference type="EMBL" id="JACEIK010004802">
    <property type="protein sequence ID" value="MCD9646462.1"/>
    <property type="molecule type" value="Genomic_DNA"/>
</dbReference>
<accession>A0ABS8VJR3</accession>
<name>A0ABS8VJR3_DATST</name>
<sequence length="103" mass="10580">MGIQEDKLLLLPSACKLANASISNCPKLLNIPQNSPDYAIFTNATKSPVTTPAGASSSSSSSSDTTKDASNGFKNSPQLSVVAAAAALVAIFLAVIPRELLVF</sequence>
<proteinExistence type="predicted"/>
<gene>
    <name evidence="3" type="ORF">HAX54_036328</name>
</gene>
<reference evidence="3 4" key="1">
    <citation type="journal article" date="2021" name="BMC Genomics">
        <title>Datura genome reveals duplications of psychoactive alkaloid biosynthetic genes and high mutation rate following tissue culture.</title>
        <authorList>
            <person name="Rajewski A."/>
            <person name="Carter-House D."/>
            <person name="Stajich J."/>
            <person name="Litt A."/>
        </authorList>
    </citation>
    <scope>NUCLEOTIDE SEQUENCE [LARGE SCALE GENOMIC DNA]</scope>
    <source>
        <strain evidence="3">AR-01</strain>
    </source>
</reference>
<comment type="caution">
    <text evidence="3">The sequence shown here is derived from an EMBL/GenBank/DDBJ whole genome shotgun (WGS) entry which is preliminary data.</text>
</comment>
<evidence type="ECO:0000256" key="1">
    <source>
        <dbReference type="SAM" id="MobiDB-lite"/>
    </source>
</evidence>
<evidence type="ECO:0000313" key="3">
    <source>
        <dbReference type="EMBL" id="MCD9646462.1"/>
    </source>
</evidence>
<protein>
    <submittedName>
        <fullName evidence="3">Uncharacterized protein</fullName>
    </submittedName>
</protein>